<accession>A0A7M3UP13</accession>
<dbReference type="EMBL" id="MT663537">
    <property type="protein sequence ID" value="QOI90466.1"/>
    <property type="molecule type" value="Genomic_DNA"/>
</dbReference>
<gene>
    <name evidence="1" type="ORF">HWQ62_00330</name>
</gene>
<organismHost>
    <name type="scientific">Pyramimonas plurioculata</name>
    <dbReference type="NCBI Taxonomy" id="36893"/>
</organismHost>
<proteinExistence type="predicted"/>
<organism evidence="1">
    <name type="scientific">Pyramimonas orientalis virus</name>
    <name type="common">PoV01</name>
    <dbReference type="NCBI Taxonomy" id="455367"/>
    <lineage>
        <taxon>Viruses</taxon>
        <taxon>Varidnaviria</taxon>
        <taxon>Bamfordvirae</taxon>
        <taxon>Nucleocytoviricota</taxon>
        <taxon>Megaviricetes</taxon>
        <taxon>Imitervirales</taxon>
        <taxon>Allomimiviridae</taxon>
        <taxon>Heliosvirus</taxon>
        <taxon>Heliosvirus raunefjordenense</taxon>
    </lineage>
</organism>
<evidence type="ECO:0000313" key="1">
    <source>
        <dbReference type="EMBL" id="QOI90466.1"/>
    </source>
</evidence>
<reference evidence="1" key="1">
    <citation type="submission" date="2020-06" db="EMBL/GenBank/DDBJ databases">
        <title>Lateral gene transfer of anion-conducting channel rhodopsins between green algae and giant viruses.</title>
        <authorList>
            <person name="Rozenberg A."/>
            <person name="Oppermann J."/>
            <person name="Wietek J."/>
            <person name="Fernandez Lahore R.G."/>
            <person name="Sandaa R.-A."/>
            <person name="Bratbak G."/>
            <person name="Hegemann P."/>
            <person name="Beja O."/>
        </authorList>
    </citation>
    <scope>NUCLEOTIDE SEQUENCE</scope>
    <source>
        <strain evidence="1">01B</strain>
    </source>
</reference>
<protein>
    <submittedName>
        <fullName evidence="1">Uncharacterized protein</fullName>
    </submittedName>
</protein>
<name>A0A7M3UP13_POV01</name>
<sequence>MVKQQAETDHLLVRRNDEIERLQKIIHCKDIEIASKS</sequence>